<dbReference type="EMBL" id="LLXL01002131">
    <property type="protein sequence ID" value="PKK61714.1"/>
    <property type="molecule type" value="Genomic_DNA"/>
</dbReference>
<sequence length="56" mass="6551">MARSLLPLEINPTRVFDSLMTPTWDSIGPIDWDLRKFARNITECRHVFDEFLNSIA</sequence>
<evidence type="ECO:0000313" key="2">
    <source>
        <dbReference type="Proteomes" id="UP000233469"/>
    </source>
</evidence>
<organism evidence="1 2">
    <name type="scientific">Rhizophagus irregularis</name>
    <dbReference type="NCBI Taxonomy" id="588596"/>
    <lineage>
        <taxon>Eukaryota</taxon>
        <taxon>Fungi</taxon>
        <taxon>Fungi incertae sedis</taxon>
        <taxon>Mucoromycota</taxon>
        <taxon>Glomeromycotina</taxon>
        <taxon>Glomeromycetes</taxon>
        <taxon>Glomerales</taxon>
        <taxon>Glomeraceae</taxon>
        <taxon>Rhizophagus</taxon>
    </lineage>
</organism>
<accession>A0A2N1MJ91</accession>
<dbReference type="AlphaFoldDB" id="A0A2N1MJ91"/>
<reference evidence="1 2" key="2">
    <citation type="submission" date="2017-10" db="EMBL/GenBank/DDBJ databases">
        <title>Extensive intraspecific genome diversity in a model arbuscular mycorrhizal fungus.</title>
        <authorList>
            <person name="Chen E.C.H."/>
            <person name="Morin E."/>
            <person name="Baudet D."/>
            <person name="Noel J."/>
            <person name="Ndikumana S."/>
            <person name="Charron P."/>
            <person name="St-Onge C."/>
            <person name="Giorgi J."/>
            <person name="Grigoriev I.V."/>
            <person name="Roux C."/>
            <person name="Martin F.M."/>
            <person name="Corradi N."/>
        </authorList>
    </citation>
    <scope>NUCLEOTIDE SEQUENCE [LARGE SCALE GENOMIC DNA]</scope>
    <source>
        <strain evidence="1 2">C2</strain>
    </source>
</reference>
<protein>
    <submittedName>
        <fullName evidence="1">Uncharacterized protein</fullName>
    </submittedName>
</protein>
<comment type="caution">
    <text evidence="1">The sequence shown here is derived from an EMBL/GenBank/DDBJ whole genome shotgun (WGS) entry which is preliminary data.</text>
</comment>
<dbReference type="Proteomes" id="UP000233469">
    <property type="component" value="Unassembled WGS sequence"/>
</dbReference>
<name>A0A2N1MJ91_9GLOM</name>
<reference evidence="1 2" key="1">
    <citation type="submission" date="2016-04" db="EMBL/GenBank/DDBJ databases">
        <title>Genome analyses suggest a sexual origin of heterokaryosis in a supposedly ancient asexual fungus.</title>
        <authorList>
            <person name="Ropars J."/>
            <person name="Sedzielewska K."/>
            <person name="Noel J."/>
            <person name="Charron P."/>
            <person name="Farinelli L."/>
            <person name="Marton T."/>
            <person name="Kruger M."/>
            <person name="Pelin A."/>
            <person name="Brachmann A."/>
            <person name="Corradi N."/>
        </authorList>
    </citation>
    <scope>NUCLEOTIDE SEQUENCE [LARGE SCALE GENOMIC DNA]</scope>
    <source>
        <strain evidence="1 2">C2</strain>
    </source>
</reference>
<gene>
    <name evidence="1" type="ORF">RhiirC2_760412</name>
</gene>
<evidence type="ECO:0000313" key="1">
    <source>
        <dbReference type="EMBL" id="PKK61714.1"/>
    </source>
</evidence>
<proteinExistence type="predicted"/>